<evidence type="ECO:0000313" key="1">
    <source>
        <dbReference type="EMBL" id="XCI28063.1"/>
    </source>
</evidence>
<dbReference type="EMBL" id="CP159485">
    <property type="protein sequence ID" value="XCI28063.1"/>
    <property type="molecule type" value="Genomic_DNA"/>
</dbReference>
<organism evidence="1">
    <name type="scientific">Proteinivorax hydrogeniformans</name>
    <dbReference type="NCBI Taxonomy" id="1826727"/>
    <lineage>
        <taxon>Bacteria</taxon>
        <taxon>Bacillati</taxon>
        <taxon>Bacillota</taxon>
        <taxon>Clostridia</taxon>
        <taxon>Eubacteriales</taxon>
        <taxon>Proteinivoracaceae</taxon>
        <taxon>Proteinivorax</taxon>
    </lineage>
</organism>
<dbReference type="Pfam" id="PF04463">
    <property type="entry name" value="2-thiour_desulf"/>
    <property type="match status" value="1"/>
</dbReference>
<protein>
    <submittedName>
        <fullName evidence="1">DUF523 domain-containing protein</fullName>
    </submittedName>
</protein>
<dbReference type="PANTHER" id="PTHR30087:SF1">
    <property type="entry name" value="HYPOTHETICAL CYTOSOLIC PROTEIN"/>
    <property type="match status" value="1"/>
</dbReference>
<dbReference type="PROSITE" id="PS51257">
    <property type="entry name" value="PROKAR_LIPOPROTEIN"/>
    <property type="match status" value="1"/>
</dbReference>
<reference evidence="1" key="1">
    <citation type="journal article" date="2018" name="Antonie Van Leeuwenhoek">
        <title>Proteinivorax hydrogeniformans sp. nov., an anaerobic, haloalkaliphilic bacterium fermenting proteinaceous compounds with high hydrogen production.</title>
        <authorList>
            <person name="Boltyanskaya Y."/>
            <person name="Detkova E."/>
            <person name="Pimenov N."/>
            <person name="Kevbrin V."/>
        </authorList>
    </citation>
    <scope>NUCLEOTIDE SEQUENCE</scope>
    <source>
        <strain evidence="1">Z-710</strain>
    </source>
</reference>
<sequence>MAKVLVSSCLLGLSCKYNGSNNYNKAVTEFCRDKIVILACPEVLGGLPTPRPPSELQQGDGQDILKGEGSVVNKLGNDVTKNFLEGAQKAYQLAKENNVKVSVLKAKSPSCGSGKIYDGQFCGRLKNGDGVTAALFKKNNIKVLTEEDFNES</sequence>
<dbReference type="AlphaFoldDB" id="A0AAU8HR91"/>
<name>A0AAU8HR91_9FIRM</name>
<accession>A0AAU8HR91</accession>
<dbReference type="InterPro" id="IPR007553">
    <property type="entry name" value="2-thiour_desulf"/>
</dbReference>
<gene>
    <name evidence="1" type="ORF">PRVXH_001997</name>
</gene>
<dbReference type="RefSeq" id="WP_353892640.1">
    <property type="nucleotide sequence ID" value="NZ_CP159485.1"/>
</dbReference>
<dbReference type="PANTHER" id="PTHR30087">
    <property type="entry name" value="INNER MEMBRANE PROTEIN"/>
    <property type="match status" value="1"/>
</dbReference>
<reference evidence="1" key="2">
    <citation type="submission" date="2024-06" db="EMBL/GenBank/DDBJ databases">
        <authorList>
            <person name="Petrova K.O."/>
            <person name="Toshchakov S.V."/>
            <person name="Boltjanskaja Y.V."/>
            <person name="Kevbrin V.V."/>
        </authorList>
    </citation>
    <scope>NUCLEOTIDE SEQUENCE</scope>
    <source>
        <strain evidence="1">Z-710</strain>
    </source>
</reference>
<proteinExistence type="predicted"/>